<dbReference type="InterPro" id="IPR038709">
    <property type="entry name" value="RpoN_core-bd_sf"/>
</dbReference>
<dbReference type="FunCoup" id="A0A317ZJ17">
    <property type="interactions" value="156"/>
</dbReference>
<dbReference type="PROSITE" id="PS50044">
    <property type="entry name" value="SIGMA54_3"/>
    <property type="match status" value="1"/>
</dbReference>
<dbReference type="GO" id="GO:0003677">
    <property type="term" value="F:DNA binding"/>
    <property type="evidence" value="ECO:0007669"/>
    <property type="project" value="UniProtKB-KW"/>
</dbReference>
<dbReference type="OrthoDB" id="9814402at2"/>
<gene>
    <name evidence="11" type="primary">rpoN</name>
    <name evidence="11" type="ORF">DDZ13_06775</name>
</gene>
<dbReference type="InterPro" id="IPR007046">
    <property type="entry name" value="RNA_pol_sigma_54_core-bd"/>
</dbReference>
<organism evidence="11 12">
    <name type="scientific">Coraliomargarita sinensis</name>
    <dbReference type="NCBI Taxonomy" id="2174842"/>
    <lineage>
        <taxon>Bacteria</taxon>
        <taxon>Pseudomonadati</taxon>
        <taxon>Verrucomicrobiota</taxon>
        <taxon>Opitutia</taxon>
        <taxon>Puniceicoccales</taxon>
        <taxon>Coraliomargaritaceae</taxon>
        <taxon>Coraliomargarita</taxon>
    </lineage>
</organism>
<dbReference type="Pfam" id="PF00309">
    <property type="entry name" value="Sigma54_AID"/>
    <property type="match status" value="1"/>
</dbReference>
<dbReference type="Proteomes" id="UP000247099">
    <property type="component" value="Unassembled WGS sequence"/>
</dbReference>
<proteinExistence type="inferred from homology"/>
<dbReference type="Pfam" id="PF04552">
    <property type="entry name" value="Sigma54_DBD"/>
    <property type="match status" value="1"/>
</dbReference>
<keyword evidence="5" id="KW-0805">Transcription regulation</keyword>
<evidence type="ECO:0000256" key="1">
    <source>
        <dbReference type="ARBA" id="ARBA00008798"/>
    </source>
</evidence>
<dbReference type="RefSeq" id="WP_110130692.1">
    <property type="nucleotide sequence ID" value="NZ_QHJQ01000004.1"/>
</dbReference>
<dbReference type="GO" id="GO:0000428">
    <property type="term" value="C:DNA-directed RNA polymerase complex"/>
    <property type="evidence" value="ECO:0007669"/>
    <property type="project" value="UniProtKB-KW"/>
</dbReference>
<dbReference type="Gene3D" id="1.10.10.60">
    <property type="entry name" value="Homeodomain-like"/>
    <property type="match status" value="1"/>
</dbReference>
<evidence type="ECO:0000259" key="9">
    <source>
        <dbReference type="Pfam" id="PF04552"/>
    </source>
</evidence>
<evidence type="ECO:0000256" key="7">
    <source>
        <dbReference type="ARBA" id="ARBA00023125"/>
    </source>
</evidence>
<keyword evidence="6" id="KW-0731">Sigma factor</keyword>
<dbReference type="GO" id="GO:0001216">
    <property type="term" value="F:DNA-binding transcription activator activity"/>
    <property type="evidence" value="ECO:0007669"/>
    <property type="project" value="InterPro"/>
</dbReference>
<dbReference type="InterPro" id="IPR000394">
    <property type="entry name" value="RNA_pol_sigma_54"/>
</dbReference>
<dbReference type="AlphaFoldDB" id="A0A317ZJ17"/>
<dbReference type="InterPro" id="IPR007634">
    <property type="entry name" value="RNA_pol_sigma_54_DNA-bd"/>
</dbReference>
<keyword evidence="3" id="KW-0808">Transferase</keyword>
<feature type="domain" description="RNA polymerase sigma factor 54 core-binding" evidence="10">
    <location>
        <begin position="120"/>
        <end position="308"/>
    </location>
</feature>
<evidence type="ECO:0000256" key="2">
    <source>
        <dbReference type="ARBA" id="ARBA00022478"/>
    </source>
</evidence>
<evidence type="ECO:0000259" key="10">
    <source>
        <dbReference type="Pfam" id="PF04963"/>
    </source>
</evidence>
<evidence type="ECO:0000256" key="8">
    <source>
        <dbReference type="ARBA" id="ARBA00023163"/>
    </source>
</evidence>
<reference evidence="11 12" key="1">
    <citation type="submission" date="2018-05" db="EMBL/GenBank/DDBJ databases">
        <title>Coraliomargarita sinensis sp. nov., isolated from a marine solar saltern.</title>
        <authorList>
            <person name="Zhou L.Y."/>
        </authorList>
    </citation>
    <scope>NUCLEOTIDE SEQUENCE [LARGE SCALE GENOMIC DNA]</scope>
    <source>
        <strain evidence="11 12">WN38</strain>
    </source>
</reference>
<dbReference type="GO" id="GO:0016779">
    <property type="term" value="F:nucleotidyltransferase activity"/>
    <property type="evidence" value="ECO:0007669"/>
    <property type="project" value="UniProtKB-KW"/>
</dbReference>
<feature type="domain" description="RNA polymerase sigma factor 54 DNA-binding" evidence="9">
    <location>
        <begin position="324"/>
        <end position="481"/>
    </location>
</feature>
<sequence>MAIQGFQQTQKQTQSLVLAPQLRHSLKILQAPAMELRTSILEELQANPLLEELPTESVLSVEENTESINENEREPDEEIDFDAEDFSVFERMSEDLREQYALENTGQSYTPEDEERRDHFMNSLTESVSLQQHLIEQAKLADTDDAEREALFYLIGSLNDSGYLTDTVSNIALTSRIPYFTVKKAVDTLKTFDPPGIGTDSLQDCLITQLELLGRGDSLAARILRDHFQLLVRRRVPDLKRRTGASTEEIERAIEEIGALEPAPGRRFAADSNTVIEPDVTVYQDEYNNWQIVLNNDYIPRLRINATYKNLLAKGSLNKKEKHYLLEHIRSGKFLINSIEQRQQTIERITQEILKVQREFFEEGVSKLRPLTMNTIAEIVGVHETTVSRAIANKYIRTPHGVFPFKYFFTPGFTAANGESVSNKTIKDNIAQIIAHENPAKPLSDQSIVNQLKEKDIKIARRTVAKYREELGILPTNLRRRYD</sequence>
<dbReference type="Pfam" id="PF04963">
    <property type="entry name" value="Sigma54_CBD"/>
    <property type="match status" value="1"/>
</dbReference>
<accession>A0A317ZJ17</accession>
<evidence type="ECO:0000313" key="11">
    <source>
        <dbReference type="EMBL" id="PXA04237.1"/>
    </source>
</evidence>
<dbReference type="EMBL" id="QHJQ01000004">
    <property type="protein sequence ID" value="PXA04237.1"/>
    <property type="molecule type" value="Genomic_DNA"/>
</dbReference>
<evidence type="ECO:0000256" key="4">
    <source>
        <dbReference type="ARBA" id="ARBA00022695"/>
    </source>
</evidence>
<dbReference type="PANTHER" id="PTHR32248:SF4">
    <property type="entry name" value="RNA POLYMERASE SIGMA-54 FACTOR"/>
    <property type="match status" value="1"/>
</dbReference>
<name>A0A317ZJ17_9BACT</name>
<dbReference type="PIRSF" id="PIRSF000774">
    <property type="entry name" value="RpoN"/>
    <property type="match status" value="1"/>
</dbReference>
<evidence type="ECO:0000256" key="3">
    <source>
        <dbReference type="ARBA" id="ARBA00022679"/>
    </source>
</evidence>
<evidence type="ECO:0000256" key="5">
    <source>
        <dbReference type="ARBA" id="ARBA00023015"/>
    </source>
</evidence>
<dbReference type="PANTHER" id="PTHR32248">
    <property type="entry name" value="RNA POLYMERASE SIGMA-54 FACTOR"/>
    <property type="match status" value="1"/>
</dbReference>
<keyword evidence="12" id="KW-1185">Reference proteome</keyword>
<dbReference type="NCBIfam" id="TIGR02395">
    <property type="entry name" value="rpoN_sigma"/>
    <property type="match status" value="1"/>
</dbReference>
<dbReference type="GO" id="GO:0016987">
    <property type="term" value="F:sigma factor activity"/>
    <property type="evidence" value="ECO:0007669"/>
    <property type="project" value="UniProtKB-KW"/>
</dbReference>
<protein>
    <submittedName>
        <fullName evidence="11">RNA polymerase sigma-54 factor</fullName>
    </submittedName>
</protein>
<dbReference type="PROSITE" id="PS00718">
    <property type="entry name" value="SIGMA54_2"/>
    <property type="match status" value="1"/>
</dbReference>
<dbReference type="Gene3D" id="1.10.10.1330">
    <property type="entry name" value="RNA polymerase sigma-54 factor, core-binding domain"/>
    <property type="match status" value="1"/>
</dbReference>
<keyword evidence="8" id="KW-0804">Transcription</keyword>
<dbReference type="PRINTS" id="PR00045">
    <property type="entry name" value="SIGMA54FCT"/>
</dbReference>
<keyword evidence="2" id="KW-0240">DNA-directed RNA polymerase</keyword>
<keyword evidence="4" id="KW-0548">Nucleotidyltransferase</keyword>
<dbReference type="GO" id="GO:0006352">
    <property type="term" value="P:DNA-templated transcription initiation"/>
    <property type="evidence" value="ECO:0007669"/>
    <property type="project" value="InterPro"/>
</dbReference>
<comment type="similarity">
    <text evidence="1">Belongs to the sigma-54 factor family.</text>
</comment>
<comment type="caution">
    <text evidence="11">The sequence shown here is derived from an EMBL/GenBank/DDBJ whole genome shotgun (WGS) entry which is preliminary data.</text>
</comment>
<evidence type="ECO:0000313" key="12">
    <source>
        <dbReference type="Proteomes" id="UP000247099"/>
    </source>
</evidence>
<evidence type="ECO:0000256" key="6">
    <source>
        <dbReference type="ARBA" id="ARBA00023082"/>
    </source>
</evidence>
<keyword evidence="7" id="KW-0238">DNA-binding</keyword>
<dbReference type="InParanoid" id="A0A317ZJ17"/>